<reference evidence="1" key="1">
    <citation type="submission" date="2020-05" db="EMBL/GenBank/DDBJ databases">
        <title>Mycena genomes resolve the evolution of fungal bioluminescence.</title>
        <authorList>
            <person name="Tsai I.J."/>
        </authorList>
    </citation>
    <scope>NUCLEOTIDE SEQUENCE</scope>
    <source>
        <strain evidence="1">CCC161011</strain>
    </source>
</reference>
<comment type="caution">
    <text evidence="1">The sequence shown here is derived from an EMBL/GenBank/DDBJ whole genome shotgun (WGS) entry which is preliminary data.</text>
</comment>
<dbReference type="Proteomes" id="UP000620124">
    <property type="component" value="Unassembled WGS sequence"/>
</dbReference>
<organism evidence="1 2">
    <name type="scientific">Mycena venus</name>
    <dbReference type="NCBI Taxonomy" id="2733690"/>
    <lineage>
        <taxon>Eukaryota</taxon>
        <taxon>Fungi</taxon>
        <taxon>Dikarya</taxon>
        <taxon>Basidiomycota</taxon>
        <taxon>Agaricomycotina</taxon>
        <taxon>Agaricomycetes</taxon>
        <taxon>Agaricomycetidae</taxon>
        <taxon>Agaricales</taxon>
        <taxon>Marasmiineae</taxon>
        <taxon>Mycenaceae</taxon>
        <taxon>Mycena</taxon>
    </lineage>
</organism>
<proteinExistence type="predicted"/>
<protein>
    <submittedName>
        <fullName evidence="1">Uncharacterized protein</fullName>
    </submittedName>
</protein>
<dbReference type="EMBL" id="JACAZI010000003">
    <property type="protein sequence ID" value="KAF7365586.1"/>
    <property type="molecule type" value="Genomic_DNA"/>
</dbReference>
<dbReference type="OrthoDB" id="3237371at2759"/>
<dbReference type="AlphaFoldDB" id="A0A8H6YWG8"/>
<accession>A0A8H6YWG8</accession>
<evidence type="ECO:0000313" key="2">
    <source>
        <dbReference type="Proteomes" id="UP000620124"/>
    </source>
</evidence>
<name>A0A8H6YWG8_9AGAR</name>
<gene>
    <name evidence="1" type="ORF">MVEN_00432000</name>
</gene>
<sequence length="168" mass="18601">MAGATNLAPPVWLYGSNNSWGCPRKRLSKKSRAIWQVRIGLAFSITAMSRGMTRPGILSIRECSKTPAFSRLMGIHCLATTVDGQLGPLAFDPNDPSTCPEGAVTLVCHSLKRGLNYFRTGELTSISLMMIRTLRPPRASHYRFIHIVYIPSSSYAPYISYAMLMYAP</sequence>
<evidence type="ECO:0000313" key="1">
    <source>
        <dbReference type="EMBL" id="KAF7365586.1"/>
    </source>
</evidence>
<keyword evidence="2" id="KW-1185">Reference proteome</keyword>